<dbReference type="EMBL" id="OZ023712">
    <property type="protein sequence ID" value="CAK9861243.1"/>
    <property type="molecule type" value="Genomic_DNA"/>
</dbReference>
<reference evidence="2" key="1">
    <citation type="submission" date="2024-03" db="EMBL/GenBank/DDBJ databases">
        <authorList>
            <consortium name="ELIXIR-Norway"/>
            <consortium name="Elixir Norway"/>
        </authorList>
    </citation>
    <scope>NUCLEOTIDE SEQUENCE</scope>
</reference>
<evidence type="ECO:0000313" key="2">
    <source>
        <dbReference type="EMBL" id="CAK9861243.1"/>
    </source>
</evidence>
<feature type="region of interest" description="Disordered" evidence="1">
    <location>
        <begin position="75"/>
        <end position="144"/>
    </location>
</feature>
<gene>
    <name evidence="2" type="ORF">CSSPJE1EN2_LOCUS4238</name>
</gene>
<dbReference type="Proteomes" id="UP001497522">
    <property type="component" value="Chromosome 11"/>
</dbReference>
<sequence>MRSAWPGIYGNEGGTSSIVAAKKKRATQLSKFMLELLENQLEGALNENGPLLDGETLDVGQGRLAINIAIEDDGCSGERQATGKGAQSNGIAVESSGHDPSRVSLRGAVIDNLKLSYPKPRDDNEEPTSGPMASCKRTTTEKGK</sequence>
<name>A0ABP1AFB6_9BRYO</name>
<organism evidence="2 3">
    <name type="scientific">Sphagnum jensenii</name>
    <dbReference type="NCBI Taxonomy" id="128206"/>
    <lineage>
        <taxon>Eukaryota</taxon>
        <taxon>Viridiplantae</taxon>
        <taxon>Streptophyta</taxon>
        <taxon>Embryophyta</taxon>
        <taxon>Bryophyta</taxon>
        <taxon>Sphagnophytina</taxon>
        <taxon>Sphagnopsida</taxon>
        <taxon>Sphagnales</taxon>
        <taxon>Sphagnaceae</taxon>
        <taxon>Sphagnum</taxon>
    </lineage>
</organism>
<evidence type="ECO:0000313" key="3">
    <source>
        <dbReference type="Proteomes" id="UP001497522"/>
    </source>
</evidence>
<protein>
    <submittedName>
        <fullName evidence="2">Uncharacterized protein</fullName>
    </submittedName>
</protein>
<proteinExistence type="predicted"/>
<keyword evidence="3" id="KW-1185">Reference proteome</keyword>
<accession>A0ABP1AFB6</accession>
<evidence type="ECO:0000256" key="1">
    <source>
        <dbReference type="SAM" id="MobiDB-lite"/>
    </source>
</evidence>